<dbReference type="UniPathway" id="UPA00143"/>
<dbReference type="AlphaFoldDB" id="A0A1D1YE96"/>
<proteinExistence type="predicted"/>
<dbReference type="InterPro" id="IPR038920">
    <property type="entry name" value="At3g05675-like"/>
</dbReference>
<sequence>SSSSSSTAAVEKSRSHLLHLLRGLFLLALHALLFLLRLASLSVSPALSWAFYPNPARAAAAAATGLPPHHDTRPNRLPAPDEGGTYAARALSHVLAVVTRIPVSSRKYELVRGLADGLLDENLSCGSPALAAVNRAALTSAFSRTLRRLQGAALRGPGSGKKADGSVERILGGIRSRLRRWADPAEEEEGGLGEAAFGWEAAAEKLAVEALWLAEKMAESGAAEAAVAQWGAASGLAQLALSAEPRLQGTFVRISGFLFKHASSKELEGGKAKEQSTIPANPCHQLEMLTSWLPLLCRASNGIDTPVLSRFERAETVAVLEEIIEKLSWDQQEEVLSLWLHHYTACPDSDWPNLQPCYTRWYAISRKLLVK</sequence>
<organism evidence="2">
    <name type="scientific">Anthurium amnicola</name>
    <dbReference type="NCBI Taxonomy" id="1678845"/>
    <lineage>
        <taxon>Eukaryota</taxon>
        <taxon>Viridiplantae</taxon>
        <taxon>Streptophyta</taxon>
        <taxon>Embryophyta</taxon>
        <taxon>Tracheophyta</taxon>
        <taxon>Spermatophyta</taxon>
        <taxon>Magnoliopsida</taxon>
        <taxon>Liliopsida</taxon>
        <taxon>Araceae</taxon>
        <taxon>Pothoideae</taxon>
        <taxon>Potheae</taxon>
        <taxon>Anthurium</taxon>
    </lineage>
</organism>
<gene>
    <name evidence="2" type="primary">KLB</name>
    <name evidence="2" type="ORF">g.43736</name>
</gene>
<protein>
    <submittedName>
        <fullName evidence="2">Beta-klotho</fullName>
    </submittedName>
</protein>
<reference evidence="2" key="1">
    <citation type="submission" date="2015-07" db="EMBL/GenBank/DDBJ databases">
        <title>Transcriptome Assembly of Anthurium amnicola.</title>
        <authorList>
            <person name="Suzuki J."/>
        </authorList>
    </citation>
    <scope>NUCLEOTIDE SEQUENCE</scope>
</reference>
<evidence type="ECO:0000256" key="1">
    <source>
        <dbReference type="SAM" id="MobiDB-lite"/>
    </source>
</evidence>
<dbReference type="PANTHER" id="PTHR31060">
    <property type="entry name" value="OSJNBA0011J08.25 PROTEIN-RELATED"/>
    <property type="match status" value="1"/>
</dbReference>
<dbReference type="GO" id="GO:0016567">
    <property type="term" value="P:protein ubiquitination"/>
    <property type="evidence" value="ECO:0007669"/>
    <property type="project" value="UniProtKB-UniPathway"/>
</dbReference>
<name>A0A1D1YE96_9ARAE</name>
<feature type="region of interest" description="Disordered" evidence="1">
    <location>
        <begin position="62"/>
        <end position="83"/>
    </location>
</feature>
<dbReference type="EMBL" id="GDJX01014980">
    <property type="protein sequence ID" value="JAT52956.1"/>
    <property type="molecule type" value="Transcribed_RNA"/>
</dbReference>
<feature type="non-terminal residue" evidence="2">
    <location>
        <position position="1"/>
    </location>
</feature>
<evidence type="ECO:0000313" key="2">
    <source>
        <dbReference type="EMBL" id="JAT52956.1"/>
    </source>
</evidence>
<accession>A0A1D1YE96</accession>
<dbReference type="PANTHER" id="PTHR31060:SF4">
    <property type="entry name" value="1,8-CINEOLE SYNTHASE"/>
    <property type="match status" value="1"/>
</dbReference>